<accession>A0ABD3R274</accession>
<name>A0ABD3R274_9STRA</name>
<evidence type="ECO:0000313" key="3">
    <source>
        <dbReference type="EMBL" id="KAL3805181.1"/>
    </source>
</evidence>
<reference evidence="3 4" key="1">
    <citation type="submission" date="2024-10" db="EMBL/GenBank/DDBJ databases">
        <title>Updated reference genomes for cyclostephanoid diatoms.</title>
        <authorList>
            <person name="Roberts W.R."/>
            <person name="Alverson A.J."/>
        </authorList>
    </citation>
    <scope>NUCLEOTIDE SEQUENCE [LARGE SCALE GENOMIC DNA]</scope>
    <source>
        <strain evidence="3 4">AJA010-31</strain>
    </source>
</reference>
<gene>
    <name evidence="3" type="ORF">ACHAWO_006966</name>
</gene>
<dbReference type="Proteomes" id="UP001530400">
    <property type="component" value="Unassembled WGS sequence"/>
</dbReference>
<dbReference type="EMBL" id="JALLPJ020000013">
    <property type="protein sequence ID" value="KAL3805181.1"/>
    <property type="molecule type" value="Genomic_DNA"/>
</dbReference>
<feature type="region of interest" description="Disordered" evidence="2">
    <location>
        <begin position="79"/>
        <end position="102"/>
    </location>
</feature>
<proteinExistence type="predicted"/>
<comment type="caution">
    <text evidence="3">The sequence shown here is derived from an EMBL/GenBank/DDBJ whole genome shotgun (WGS) entry which is preliminary data.</text>
</comment>
<keyword evidence="1" id="KW-0175">Coiled coil</keyword>
<evidence type="ECO:0000313" key="4">
    <source>
        <dbReference type="Proteomes" id="UP001530400"/>
    </source>
</evidence>
<organism evidence="3 4">
    <name type="scientific">Cyclotella atomus</name>
    <dbReference type="NCBI Taxonomy" id="382360"/>
    <lineage>
        <taxon>Eukaryota</taxon>
        <taxon>Sar</taxon>
        <taxon>Stramenopiles</taxon>
        <taxon>Ochrophyta</taxon>
        <taxon>Bacillariophyta</taxon>
        <taxon>Coscinodiscophyceae</taxon>
        <taxon>Thalassiosirophycidae</taxon>
        <taxon>Stephanodiscales</taxon>
        <taxon>Stephanodiscaceae</taxon>
        <taxon>Cyclotella</taxon>
    </lineage>
</organism>
<keyword evidence="4" id="KW-1185">Reference proteome</keyword>
<dbReference type="AlphaFoldDB" id="A0ABD3R274"/>
<protein>
    <recommendedName>
        <fullName evidence="5">Shugoshin C-terminal domain-containing protein</fullName>
    </recommendedName>
</protein>
<evidence type="ECO:0000256" key="2">
    <source>
        <dbReference type="SAM" id="MobiDB-lite"/>
    </source>
</evidence>
<sequence>MENMNLATRCREAIAQVAALKKELAMYQQKQSSLNGEYDGLKREIGVLRRQMVMNGSGNVGGGGNTATAASVASTIAAATSSNNSTEEKIMTQPRENAASPTTDLDRIMSLQKFGGTVRKQSSIEAAEKDKFDNSFSVIVSSNSKIPIAINAPSGSTASNTAAPNNDDEFDADIDMVDFFTKQSTVTNTSSVAASQSNTKSLHHHVRKAKSLTDDVMPDDNINGVGLGFSPERKKGVVGDSLLSSLDAFEASFASAFPEHPFSINDTTPKETKIGMTFDVPDFGDDPFFNNFKTPTPHAMVFDSTPISFDDMSAASSSSNKGKNKVKNRSALAPLSPQSMSAEIEQLDAMANNVIGGDASSRAARKVRNVKQPVSYAEPSTKSKLRRGDVIFPKVDAQTKYQQSNTDKTTAKVLKDLEQTSTSLPNIDLGKDP</sequence>
<feature type="coiled-coil region" evidence="1">
    <location>
        <begin position="3"/>
        <end position="44"/>
    </location>
</feature>
<evidence type="ECO:0000256" key="1">
    <source>
        <dbReference type="SAM" id="Coils"/>
    </source>
</evidence>
<evidence type="ECO:0008006" key="5">
    <source>
        <dbReference type="Google" id="ProtNLM"/>
    </source>
</evidence>